<accession>A0A1W1ZYF1</accession>
<name>A0A1W1ZYF1_9SPHI</name>
<evidence type="ECO:0000313" key="2">
    <source>
        <dbReference type="Proteomes" id="UP000192678"/>
    </source>
</evidence>
<dbReference type="STRING" id="475255.SAMN04488101_101140"/>
<dbReference type="EMBL" id="FWYB01000001">
    <property type="protein sequence ID" value="SMC53232.1"/>
    <property type="molecule type" value="Genomic_DNA"/>
</dbReference>
<sequence>MISVQANFNMKSIHDYMEKKVNEKIDKVVDLLRKKGMEFTTKARKKVYAANPYNNITYNLVSSVGFAIAKNGVIVESYFPLEATGVEGKAKGEALAETTAINLAGRNDIVLILAAGEDYASYVQAKGKDVVNGSSDEFTAYVLQTWGAYR</sequence>
<evidence type="ECO:0000313" key="1">
    <source>
        <dbReference type="EMBL" id="SMC53232.1"/>
    </source>
</evidence>
<dbReference type="AlphaFoldDB" id="A0A1W1ZYF1"/>
<reference evidence="1 2" key="1">
    <citation type="submission" date="2017-04" db="EMBL/GenBank/DDBJ databases">
        <authorList>
            <person name="Afonso C.L."/>
            <person name="Miller P.J."/>
            <person name="Scott M.A."/>
            <person name="Spackman E."/>
            <person name="Goraichik I."/>
            <person name="Dimitrov K.M."/>
            <person name="Suarez D.L."/>
            <person name="Swayne D.E."/>
        </authorList>
    </citation>
    <scope>NUCLEOTIDE SEQUENCE [LARGE SCALE GENOMIC DNA]</scope>
    <source>
        <strain evidence="1 2">DSM 19625</strain>
    </source>
</reference>
<proteinExistence type="predicted"/>
<gene>
    <name evidence="1" type="ORF">SAMN04488101_101140</name>
</gene>
<organism evidence="1 2">
    <name type="scientific">Pedobacter nyackensis</name>
    <dbReference type="NCBI Taxonomy" id="475255"/>
    <lineage>
        <taxon>Bacteria</taxon>
        <taxon>Pseudomonadati</taxon>
        <taxon>Bacteroidota</taxon>
        <taxon>Sphingobacteriia</taxon>
        <taxon>Sphingobacteriales</taxon>
        <taxon>Sphingobacteriaceae</taxon>
        <taxon>Pedobacter</taxon>
    </lineage>
</organism>
<protein>
    <submittedName>
        <fullName evidence="1">Uncharacterized protein</fullName>
    </submittedName>
</protein>
<keyword evidence="2" id="KW-1185">Reference proteome</keyword>
<dbReference type="Proteomes" id="UP000192678">
    <property type="component" value="Unassembled WGS sequence"/>
</dbReference>